<name>A0AA93BXV4_9GAMM</name>
<comment type="catalytic activity">
    <reaction evidence="6">
        <text>a 2'-deoxyadenosine in DNA + S-adenosyl-L-methionine = an N(6)-methyl-2'-deoxyadenosine in DNA + S-adenosyl-L-homocysteine + H(+)</text>
        <dbReference type="Rhea" id="RHEA:15197"/>
        <dbReference type="Rhea" id="RHEA-COMP:12418"/>
        <dbReference type="Rhea" id="RHEA-COMP:12419"/>
        <dbReference type="ChEBI" id="CHEBI:15378"/>
        <dbReference type="ChEBI" id="CHEBI:57856"/>
        <dbReference type="ChEBI" id="CHEBI:59789"/>
        <dbReference type="ChEBI" id="CHEBI:90615"/>
        <dbReference type="ChEBI" id="CHEBI:90616"/>
        <dbReference type="EC" id="2.1.1.72"/>
    </reaction>
</comment>
<dbReference type="GO" id="GO:0008170">
    <property type="term" value="F:N-methyltransferase activity"/>
    <property type="evidence" value="ECO:0007669"/>
    <property type="project" value="InterPro"/>
</dbReference>
<dbReference type="GO" id="GO:0009007">
    <property type="term" value="F:site-specific DNA-methyltransferase (adenine-specific) activity"/>
    <property type="evidence" value="ECO:0007669"/>
    <property type="project" value="UniProtKB-EC"/>
</dbReference>
<keyword evidence="4" id="KW-0808">Transferase</keyword>
<dbReference type="REBASE" id="292512">
    <property type="entry name" value="M.SspS40ORF6810P"/>
</dbReference>
<organism evidence="8 9">
    <name type="scientific">Serratia inhibens</name>
    <dbReference type="NCBI Taxonomy" id="2338073"/>
    <lineage>
        <taxon>Bacteria</taxon>
        <taxon>Pseudomonadati</taxon>
        <taxon>Pseudomonadota</taxon>
        <taxon>Gammaproteobacteria</taxon>
        <taxon>Enterobacterales</taxon>
        <taxon>Yersiniaceae</taxon>
        <taxon>Serratia</taxon>
    </lineage>
</organism>
<dbReference type="GO" id="GO:0032259">
    <property type="term" value="P:methylation"/>
    <property type="evidence" value="ECO:0007669"/>
    <property type="project" value="UniProtKB-KW"/>
</dbReference>
<keyword evidence="5" id="KW-0949">S-adenosyl-L-methionine</keyword>
<dbReference type="Gene3D" id="3.40.50.150">
    <property type="entry name" value="Vaccinia Virus protein VP39"/>
    <property type="match status" value="1"/>
</dbReference>
<keyword evidence="9" id="KW-1185">Reference proteome</keyword>
<evidence type="ECO:0000256" key="3">
    <source>
        <dbReference type="ARBA" id="ARBA00022603"/>
    </source>
</evidence>
<evidence type="ECO:0000313" key="8">
    <source>
        <dbReference type="EMBL" id="RJF58458.1"/>
    </source>
</evidence>
<dbReference type="EMBL" id="QYYG01000001">
    <property type="protein sequence ID" value="RJF58458.1"/>
    <property type="molecule type" value="Genomic_DNA"/>
</dbReference>
<dbReference type="SUPFAM" id="SSF53335">
    <property type="entry name" value="S-adenosyl-L-methionine-dependent methyltransferases"/>
    <property type="match status" value="1"/>
</dbReference>
<feature type="domain" description="DNA methylase N-4/N-6" evidence="7">
    <location>
        <begin position="96"/>
        <end position="375"/>
    </location>
</feature>
<accession>A0AA93BXV4</accession>
<dbReference type="PROSITE" id="PS00092">
    <property type="entry name" value="N6_MTASE"/>
    <property type="match status" value="1"/>
</dbReference>
<evidence type="ECO:0000313" key="9">
    <source>
        <dbReference type="Proteomes" id="UP000284338"/>
    </source>
</evidence>
<gene>
    <name evidence="8" type="ORF">D4100_06810</name>
</gene>
<dbReference type="InterPro" id="IPR029063">
    <property type="entry name" value="SAM-dependent_MTases_sf"/>
</dbReference>
<dbReference type="Proteomes" id="UP000284338">
    <property type="component" value="Unassembled WGS sequence"/>
</dbReference>
<dbReference type="EC" id="2.1.1.72" evidence="2"/>
<reference evidence="8 9" key="1">
    <citation type="submission" date="2018-09" db="EMBL/GenBank/DDBJ databases">
        <title>Draft genome of a novel serratia sp. strain with antifungal activity.</title>
        <authorList>
            <person name="Dichmann S.I."/>
            <person name="Park B.P."/>
            <person name="Pathiraja D."/>
            <person name="Choi I.-G."/>
            <person name="Stougaard P."/>
            <person name="Hennessy R.C."/>
        </authorList>
    </citation>
    <scope>NUCLEOTIDE SEQUENCE [LARGE SCALE GENOMIC DNA]</scope>
    <source>
        <strain evidence="8 9">S40</strain>
    </source>
</reference>
<keyword evidence="3" id="KW-0489">Methyltransferase</keyword>
<evidence type="ECO:0000259" key="7">
    <source>
        <dbReference type="Pfam" id="PF01555"/>
    </source>
</evidence>
<dbReference type="InterPro" id="IPR002941">
    <property type="entry name" value="DNA_methylase_N4/N6"/>
</dbReference>
<dbReference type="GO" id="GO:0003677">
    <property type="term" value="F:DNA binding"/>
    <property type="evidence" value="ECO:0007669"/>
    <property type="project" value="InterPro"/>
</dbReference>
<evidence type="ECO:0000256" key="4">
    <source>
        <dbReference type="ARBA" id="ARBA00022679"/>
    </source>
</evidence>
<dbReference type="InterPro" id="IPR002295">
    <property type="entry name" value="N4/N6-MTase_EcoPI_Mod-like"/>
</dbReference>
<dbReference type="AlphaFoldDB" id="A0AA93BXV4"/>
<dbReference type="PRINTS" id="PR00506">
    <property type="entry name" value="D21N6MTFRASE"/>
</dbReference>
<evidence type="ECO:0000256" key="2">
    <source>
        <dbReference type="ARBA" id="ARBA00011900"/>
    </source>
</evidence>
<sequence>MATGVSKNEKSSKDSLLAGSVKSEIFELPENNEVISINYKNKITKEQLLKKQALDFVHLDNVQSAVEIKNIPENTILLADNFFGLKKLITNYENSVKLIYLDPPYGTGFDFQSRELKHAYKDVMGLAPWLEFMRRRLILMRELLTDDGSIYVHIGHQMLFHLKLVMDEVFGQDNFRNMIVRKKCSSKNYTKKQYPNINDYILFYGKSKNTHFKNPGMPADKEWMSKEYNKKDDKGSFKLVPIHAPGVRNGETGMPWKGMLPPAGKHWQMLPSKLDILDSKGEIHWSKNGNPRRKVYLPEDKKLPLTDYWDQFRDAHHQSIPITGYPTEKNFDMLKKIIEASTNEGDLVLDPFSGSGTTIHAAHELKRQWIGIDQSFLAIETSIKRLQNGLNPMGDFVNKKIEQPSLFSDHNSEECLSKRPYINYNLIVDKDVYDHHKDEIEYLFSLKK</sequence>
<evidence type="ECO:0000256" key="1">
    <source>
        <dbReference type="ARBA" id="ARBA00006594"/>
    </source>
</evidence>
<evidence type="ECO:0000256" key="6">
    <source>
        <dbReference type="ARBA" id="ARBA00047942"/>
    </source>
</evidence>
<dbReference type="Pfam" id="PF01555">
    <property type="entry name" value="N6_N4_Mtase"/>
    <property type="match status" value="1"/>
</dbReference>
<dbReference type="PANTHER" id="PTHR13370:SF24">
    <property type="entry name" value="TYPE III RESTRICTION-MODIFICATION ENZYME STYLTI MOD SUBUNIT"/>
    <property type="match status" value="1"/>
</dbReference>
<protein>
    <recommendedName>
        <fullName evidence="2">site-specific DNA-methyltransferase (adenine-specific)</fullName>
        <ecNumber evidence="2">2.1.1.72</ecNumber>
    </recommendedName>
</protein>
<dbReference type="PANTHER" id="PTHR13370">
    <property type="entry name" value="RNA METHYLASE-RELATED"/>
    <property type="match status" value="1"/>
</dbReference>
<comment type="caution">
    <text evidence="8">The sequence shown here is derived from an EMBL/GenBank/DDBJ whole genome shotgun (WGS) entry which is preliminary data.</text>
</comment>
<dbReference type="InterPro" id="IPR002052">
    <property type="entry name" value="DNA_methylase_N6_adenine_CS"/>
</dbReference>
<proteinExistence type="inferred from homology"/>
<dbReference type="RefSeq" id="WP_119803702.1">
    <property type="nucleotide sequence ID" value="NZ_QYYG01000001.1"/>
</dbReference>
<comment type="similarity">
    <text evidence="1">Belongs to the N(4)/N(6)-methyltransferase family.</text>
</comment>
<dbReference type="GO" id="GO:0005737">
    <property type="term" value="C:cytoplasm"/>
    <property type="evidence" value="ECO:0007669"/>
    <property type="project" value="TreeGrafter"/>
</dbReference>
<evidence type="ECO:0000256" key="5">
    <source>
        <dbReference type="ARBA" id="ARBA00022691"/>
    </source>
</evidence>